<dbReference type="OrthoDB" id="10064411at2759"/>
<evidence type="ECO:0000313" key="3">
    <source>
        <dbReference type="Proteomes" id="UP000494163"/>
    </source>
</evidence>
<feature type="domain" description="Oxidoreductase-like" evidence="1">
    <location>
        <begin position="42"/>
        <end position="66"/>
    </location>
</feature>
<name>A0A0M4F6C2_DROBS</name>
<evidence type="ECO:0000259" key="1">
    <source>
        <dbReference type="Pfam" id="PF09791"/>
    </source>
</evidence>
<dbReference type="Proteomes" id="UP000494163">
    <property type="component" value="Chromosome 3R"/>
</dbReference>
<dbReference type="GO" id="GO:0005739">
    <property type="term" value="C:mitochondrion"/>
    <property type="evidence" value="ECO:0007669"/>
    <property type="project" value="TreeGrafter"/>
</dbReference>
<accession>A0A0M4F6C2</accession>
<dbReference type="InterPro" id="IPR039251">
    <property type="entry name" value="OXLD1"/>
</dbReference>
<dbReference type="PANTHER" id="PTHR21193:SF3">
    <property type="entry name" value="OXIDOREDUCTASE-LIKE DOMAIN-CONTAINING PROTEIN 1"/>
    <property type="match status" value="1"/>
</dbReference>
<sequence>MLAPLCLSCPRCQLLGRHGVRLARAVLAKQLADNKGSDIEIPPEPTNCCMSGCANCVWIEYAQTLTKLLEGNGERAREIVLSKIQDPNLRMFLELELRNIKLKSEEEKQTKGEPKPQK</sequence>
<dbReference type="InterPro" id="IPR019180">
    <property type="entry name" value="Oxidoreductase-like_N"/>
</dbReference>
<dbReference type="EMBL" id="CP012526">
    <property type="protein sequence ID" value="ALC47587.1"/>
    <property type="molecule type" value="Genomic_DNA"/>
</dbReference>
<gene>
    <name evidence="2" type="ORF">Dbus_chr3Rg2337</name>
</gene>
<protein>
    <submittedName>
        <fullName evidence="2">CG5500</fullName>
    </submittedName>
</protein>
<evidence type="ECO:0000313" key="2">
    <source>
        <dbReference type="EMBL" id="ALC47587.1"/>
    </source>
</evidence>
<dbReference type="PANTHER" id="PTHR21193">
    <property type="entry name" value="OXIDOREDUCTASE-LIKE DOMAIN-CONTAINING PROTEIN 1"/>
    <property type="match status" value="1"/>
</dbReference>
<reference evidence="2 3" key="1">
    <citation type="submission" date="2015-08" db="EMBL/GenBank/DDBJ databases">
        <title>Ancestral chromatin configuration constrains chromatin evolution on differentiating sex chromosomes in Drosophila.</title>
        <authorList>
            <person name="Zhou Q."/>
            <person name="Bachtrog D."/>
        </authorList>
    </citation>
    <scope>NUCLEOTIDE SEQUENCE [LARGE SCALE GENOMIC DNA]</scope>
    <source>
        <tissue evidence="2">Whole larvae</tissue>
    </source>
</reference>
<dbReference type="AlphaFoldDB" id="A0A0M4F6C2"/>
<keyword evidence="3" id="KW-1185">Reference proteome</keyword>
<dbReference type="OMA" id="IGCEMLA"/>
<proteinExistence type="predicted"/>
<organism evidence="2 3">
    <name type="scientific">Drosophila busckii</name>
    <name type="common">Fruit fly</name>
    <dbReference type="NCBI Taxonomy" id="30019"/>
    <lineage>
        <taxon>Eukaryota</taxon>
        <taxon>Metazoa</taxon>
        <taxon>Ecdysozoa</taxon>
        <taxon>Arthropoda</taxon>
        <taxon>Hexapoda</taxon>
        <taxon>Insecta</taxon>
        <taxon>Pterygota</taxon>
        <taxon>Neoptera</taxon>
        <taxon>Endopterygota</taxon>
        <taxon>Diptera</taxon>
        <taxon>Brachycera</taxon>
        <taxon>Muscomorpha</taxon>
        <taxon>Ephydroidea</taxon>
        <taxon>Drosophilidae</taxon>
        <taxon>Drosophila</taxon>
    </lineage>
</organism>
<dbReference type="Pfam" id="PF09791">
    <property type="entry name" value="Oxidored-like"/>
    <property type="match status" value="1"/>
</dbReference>